<comment type="caution">
    <text evidence="2">The sequence shown here is derived from an EMBL/GenBank/DDBJ whole genome shotgun (WGS) entry which is preliminary data.</text>
</comment>
<dbReference type="RefSeq" id="WP_129602077.1">
    <property type="nucleotide sequence ID" value="NZ_SBLB01000003.1"/>
</dbReference>
<proteinExistence type="predicted"/>
<dbReference type="Proteomes" id="UP000290407">
    <property type="component" value="Unassembled WGS sequence"/>
</dbReference>
<protein>
    <recommendedName>
        <fullName evidence="4">Terminase</fullName>
    </recommendedName>
</protein>
<evidence type="ECO:0000313" key="2">
    <source>
        <dbReference type="EMBL" id="RYC69757.1"/>
    </source>
</evidence>
<feature type="region of interest" description="Disordered" evidence="1">
    <location>
        <begin position="1"/>
        <end position="24"/>
    </location>
</feature>
<reference evidence="2 3" key="1">
    <citation type="submission" date="2019-01" db="EMBL/GenBank/DDBJ databases">
        <title>Spirosoma flava sp. nov., a propanil-degrading bacterium isolated from herbicide-contaminated soil.</title>
        <authorList>
            <person name="Zhang L."/>
            <person name="Jiang J.-D."/>
        </authorList>
    </citation>
    <scope>NUCLEOTIDE SEQUENCE [LARGE SCALE GENOMIC DNA]</scope>
    <source>
        <strain evidence="2 3">TY50</strain>
    </source>
</reference>
<gene>
    <name evidence="2" type="ORF">EQG79_14270</name>
</gene>
<evidence type="ECO:0000256" key="1">
    <source>
        <dbReference type="SAM" id="MobiDB-lite"/>
    </source>
</evidence>
<accession>A0A4Q2UJT0</accession>
<sequence>MSRALLKRPLPEPVPRPSDRDPEADQNIEMKQMHFNYLQLSCLLIGAQYTTVVAGRGTGKTLGVLAPKLHRLLERLHRSSIVLVGATYVQLLTRTGPELLDGMRRLGYVDNQDFWLRRFPDKKFNLRLPHNSPIDPKYSMFFRNPGTDCVSAVRMVGQDRPGSANGLSVSAIIGDEAKLLNKPKLDSEVMAINRGGQEWYGGIAEHHSVTFTTDMPTSKEAKWILNDKTECLKPHHQRAIELILSVQLELYRERQKLHTHVRNAARLKRIDKYEGYLNELRRNLVHYASASSFANVHALTLQYFKEKQRTFSPSAFKAYILNQEQDGVENGFYNNFDALRHCYDATDYRHVDEKSFSRTPMFDCRKDEDLDHTQALTIGMDYGASFNCMVVGQRFSRLHLKNRSGRDEVRYLKSFHVAAPGLVQDVVAQFVEYYQYFYRKEVLYVYDPTAVGKSGLSPMTYADEVIKALKAAGWKVKTKYLTKVPLHHHRYLGWAWCLNEADDRFAAQRFNRENMRVPIQAMKDAKVKEGRNGFEKDKTDEQNDEIDQSTTTHYTDALDTVFWYLTIVDPNKVEVLGTVFGQA</sequence>
<dbReference type="AlphaFoldDB" id="A0A4Q2UJT0"/>
<dbReference type="EMBL" id="SBLB01000003">
    <property type="protein sequence ID" value="RYC69757.1"/>
    <property type="molecule type" value="Genomic_DNA"/>
</dbReference>
<name>A0A4Q2UJT0_9BACT</name>
<organism evidence="2 3">
    <name type="scientific">Spirosoma sordidisoli</name>
    <dbReference type="NCBI Taxonomy" id="2502893"/>
    <lineage>
        <taxon>Bacteria</taxon>
        <taxon>Pseudomonadati</taxon>
        <taxon>Bacteroidota</taxon>
        <taxon>Cytophagia</taxon>
        <taxon>Cytophagales</taxon>
        <taxon>Cytophagaceae</taxon>
        <taxon>Spirosoma</taxon>
    </lineage>
</organism>
<evidence type="ECO:0000313" key="3">
    <source>
        <dbReference type="Proteomes" id="UP000290407"/>
    </source>
</evidence>
<evidence type="ECO:0008006" key="4">
    <source>
        <dbReference type="Google" id="ProtNLM"/>
    </source>
</evidence>
<keyword evidence="3" id="KW-1185">Reference proteome</keyword>